<feature type="compositionally biased region" description="Polar residues" evidence="1">
    <location>
        <begin position="31"/>
        <end position="43"/>
    </location>
</feature>
<evidence type="ECO:0000313" key="3">
    <source>
        <dbReference type="EnsemblFungi" id="EJT81497"/>
    </source>
</evidence>
<dbReference type="EnsemblFungi" id="EJT81497">
    <property type="protein sequence ID" value="EJT81497"/>
    <property type="gene ID" value="GGTG_01475"/>
</dbReference>
<reference evidence="3" key="4">
    <citation type="journal article" date="2015" name="G3 (Bethesda)">
        <title>Genome sequences of three phytopathogenic species of the Magnaporthaceae family of fungi.</title>
        <authorList>
            <person name="Okagaki L.H."/>
            <person name="Nunes C.C."/>
            <person name="Sailsbery J."/>
            <person name="Clay B."/>
            <person name="Brown D."/>
            <person name="John T."/>
            <person name="Oh Y."/>
            <person name="Young N."/>
            <person name="Fitzgerald M."/>
            <person name="Haas B.J."/>
            <person name="Zeng Q."/>
            <person name="Young S."/>
            <person name="Adiconis X."/>
            <person name="Fan L."/>
            <person name="Levin J.Z."/>
            <person name="Mitchell T.K."/>
            <person name="Okubara P.A."/>
            <person name="Farman M.L."/>
            <person name="Kohn L.M."/>
            <person name="Birren B."/>
            <person name="Ma L.-J."/>
            <person name="Dean R.A."/>
        </authorList>
    </citation>
    <scope>NUCLEOTIDE SEQUENCE</scope>
    <source>
        <strain evidence="3">R3-111a-1</strain>
    </source>
</reference>
<dbReference type="VEuPathDB" id="FungiDB:GGTG_01475"/>
<evidence type="ECO:0000313" key="2">
    <source>
        <dbReference type="EMBL" id="EJT81497.1"/>
    </source>
</evidence>
<dbReference type="RefSeq" id="XP_009217506.1">
    <property type="nucleotide sequence ID" value="XM_009219242.1"/>
</dbReference>
<dbReference type="HOGENOM" id="CLU_2359850_0_0_1"/>
<accession>J3NJP5</accession>
<gene>
    <name evidence="3" type="primary">20341933</name>
    <name evidence="2" type="ORF">GGTG_01475</name>
</gene>
<evidence type="ECO:0000313" key="4">
    <source>
        <dbReference type="Proteomes" id="UP000006039"/>
    </source>
</evidence>
<reference evidence="3" key="5">
    <citation type="submission" date="2018-04" db="UniProtKB">
        <authorList>
            <consortium name="EnsemblFungi"/>
        </authorList>
    </citation>
    <scope>IDENTIFICATION</scope>
    <source>
        <strain evidence="3">R3-111a-1</strain>
    </source>
</reference>
<sequence length="96" mass="9868">MSLFQAQAPPQAEAPRAPTLAGKTGRVQALPTRSQHLGASGPSTRPGPESGLPPEAPLHHGPGLARPRLGLTPTQPSFGCLAPVAIHPGCIYKWPG</sequence>
<reference evidence="4" key="1">
    <citation type="submission" date="2010-07" db="EMBL/GenBank/DDBJ databases">
        <title>The genome sequence of Gaeumannomyces graminis var. tritici strain R3-111a-1.</title>
        <authorList>
            <consortium name="The Broad Institute Genome Sequencing Platform"/>
            <person name="Ma L.-J."/>
            <person name="Dead R."/>
            <person name="Young S."/>
            <person name="Zeng Q."/>
            <person name="Koehrsen M."/>
            <person name="Alvarado L."/>
            <person name="Berlin A."/>
            <person name="Chapman S.B."/>
            <person name="Chen Z."/>
            <person name="Freedman E."/>
            <person name="Gellesch M."/>
            <person name="Goldberg J."/>
            <person name="Griggs A."/>
            <person name="Gujja S."/>
            <person name="Heilman E.R."/>
            <person name="Heiman D."/>
            <person name="Hepburn T."/>
            <person name="Howarth C."/>
            <person name="Jen D."/>
            <person name="Larson L."/>
            <person name="Mehta T."/>
            <person name="Neiman D."/>
            <person name="Pearson M."/>
            <person name="Roberts A."/>
            <person name="Saif S."/>
            <person name="Shea T."/>
            <person name="Shenoy N."/>
            <person name="Sisk P."/>
            <person name="Stolte C."/>
            <person name="Sykes S."/>
            <person name="Walk T."/>
            <person name="White J."/>
            <person name="Yandava C."/>
            <person name="Haas B."/>
            <person name="Nusbaum C."/>
            <person name="Birren B."/>
        </authorList>
    </citation>
    <scope>NUCLEOTIDE SEQUENCE [LARGE SCALE GENOMIC DNA]</scope>
    <source>
        <strain evidence="4">R3-111a-1</strain>
    </source>
</reference>
<reference evidence="2" key="2">
    <citation type="submission" date="2010-07" db="EMBL/GenBank/DDBJ databases">
        <authorList>
            <consortium name="The Broad Institute Genome Sequencing Platform"/>
            <consortium name="Broad Institute Genome Sequencing Center for Infectious Disease"/>
            <person name="Ma L.-J."/>
            <person name="Dead R."/>
            <person name="Young S."/>
            <person name="Zeng Q."/>
            <person name="Koehrsen M."/>
            <person name="Alvarado L."/>
            <person name="Berlin A."/>
            <person name="Chapman S.B."/>
            <person name="Chen Z."/>
            <person name="Freedman E."/>
            <person name="Gellesch M."/>
            <person name="Goldberg J."/>
            <person name="Griggs A."/>
            <person name="Gujja S."/>
            <person name="Heilman E.R."/>
            <person name="Heiman D."/>
            <person name="Hepburn T."/>
            <person name="Howarth C."/>
            <person name="Jen D."/>
            <person name="Larson L."/>
            <person name="Mehta T."/>
            <person name="Neiman D."/>
            <person name="Pearson M."/>
            <person name="Roberts A."/>
            <person name="Saif S."/>
            <person name="Shea T."/>
            <person name="Shenoy N."/>
            <person name="Sisk P."/>
            <person name="Stolte C."/>
            <person name="Sykes S."/>
            <person name="Walk T."/>
            <person name="White J."/>
            <person name="Yandava C."/>
            <person name="Haas B."/>
            <person name="Nusbaum C."/>
            <person name="Birren B."/>
        </authorList>
    </citation>
    <scope>NUCLEOTIDE SEQUENCE</scope>
    <source>
        <strain evidence="2">R3-111a-1</strain>
    </source>
</reference>
<evidence type="ECO:0000256" key="1">
    <source>
        <dbReference type="SAM" id="MobiDB-lite"/>
    </source>
</evidence>
<feature type="region of interest" description="Disordered" evidence="1">
    <location>
        <begin position="1"/>
        <end position="74"/>
    </location>
</feature>
<keyword evidence="4" id="KW-1185">Reference proteome</keyword>
<dbReference type="EMBL" id="GL385395">
    <property type="protein sequence ID" value="EJT81497.1"/>
    <property type="molecule type" value="Genomic_DNA"/>
</dbReference>
<feature type="compositionally biased region" description="Low complexity" evidence="1">
    <location>
        <begin position="1"/>
        <end position="18"/>
    </location>
</feature>
<name>J3NJP5_GAET3</name>
<proteinExistence type="predicted"/>
<dbReference type="AlphaFoldDB" id="J3NJP5"/>
<organism evidence="2">
    <name type="scientific">Gaeumannomyces tritici (strain R3-111a-1)</name>
    <name type="common">Wheat and barley take-all root rot fungus</name>
    <name type="synonym">Gaeumannomyces graminis var. tritici</name>
    <dbReference type="NCBI Taxonomy" id="644352"/>
    <lineage>
        <taxon>Eukaryota</taxon>
        <taxon>Fungi</taxon>
        <taxon>Dikarya</taxon>
        <taxon>Ascomycota</taxon>
        <taxon>Pezizomycotina</taxon>
        <taxon>Sordariomycetes</taxon>
        <taxon>Sordariomycetidae</taxon>
        <taxon>Magnaporthales</taxon>
        <taxon>Magnaporthaceae</taxon>
        <taxon>Gaeumannomyces</taxon>
    </lineage>
</organism>
<reference evidence="2" key="3">
    <citation type="submission" date="2010-09" db="EMBL/GenBank/DDBJ databases">
        <title>Annotation of Gaeumannomyces graminis var. tritici R3-111a-1.</title>
        <authorList>
            <consortium name="The Broad Institute Genome Sequencing Platform"/>
            <person name="Ma L.-J."/>
            <person name="Dead R."/>
            <person name="Young S.K."/>
            <person name="Zeng Q."/>
            <person name="Gargeya S."/>
            <person name="Fitzgerald M."/>
            <person name="Haas B."/>
            <person name="Abouelleil A."/>
            <person name="Alvarado L."/>
            <person name="Arachchi H.M."/>
            <person name="Berlin A."/>
            <person name="Brown A."/>
            <person name="Chapman S.B."/>
            <person name="Chen Z."/>
            <person name="Dunbar C."/>
            <person name="Freedman E."/>
            <person name="Gearin G."/>
            <person name="Gellesch M."/>
            <person name="Goldberg J."/>
            <person name="Griggs A."/>
            <person name="Gujja S."/>
            <person name="Heiman D."/>
            <person name="Howarth C."/>
            <person name="Larson L."/>
            <person name="Lui A."/>
            <person name="MacDonald P.J.P."/>
            <person name="Mehta T."/>
            <person name="Montmayeur A."/>
            <person name="Murphy C."/>
            <person name="Neiman D."/>
            <person name="Pearson M."/>
            <person name="Priest M."/>
            <person name="Roberts A."/>
            <person name="Saif S."/>
            <person name="Shea T."/>
            <person name="Shenoy N."/>
            <person name="Sisk P."/>
            <person name="Stolte C."/>
            <person name="Sykes S."/>
            <person name="Yandava C."/>
            <person name="Wortman J."/>
            <person name="Nusbaum C."/>
            <person name="Birren B."/>
        </authorList>
    </citation>
    <scope>NUCLEOTIDE SEQUENCE</scope>
    <source>
        <strain evidence="2">R3-111a-1</strain>
    </source>
</reference>
<dbReference type="Proteomes" id="UP000006039">
    <property type="component" value="Unassembled WGS sequence"/>
</dbReference>
<dbReference type="GeneID" id="20341933"/>
<protein>
    <submittedName>
        <fullName evidence="2 3">Uncharacterized protein</fullName>
    </submittedName>
</protein>